<feature type="coiled-coil region" evidence="1">
    <location>
        <begin position="1046"/>
        <end position="1073"/>
    </location>
</feature>
<dbReference type="Proteomes" id="UP001419268">
    <property type="component" value="Unassembled WGS sequence"/>
</dbReference>
<reference evidence="3 4" key="1">
    <citation type="submission" date="2024-01" db="EMBL/GenBank/DDBJ databases">
        <title>Genome assemblies of Stephania.</title>
        <authorList>
            <person name="Yang L."/>
        </authorList>
    </citation>
    <scope>NUCLEOTIDE SEQUENCE [LARGE SCALE GENOMIC DNA]</scope>
    <source>
        <strain evidence="3">JXDWG</strain>
        <tissue evidence="3">Leaf</tissue>
    </source>
</reference>
<comment type="caution">
    <text evidence="3">The sequence shown here is derived from an EMBL/GenBank/DDBJ whole genome shotgun (WGS) entry which is preliminary data.</text>
</comment>
<proteinExistence type="predicted"/>
<keyword evidence="4" id="KW-1185">Reference proteome</keyword>
<protein>
    <recommendedName>
        <fullName evidence="5">Structural maintenance of chromosomes flexible hinge domain-containing protein GMI1</fullName>
    </recommendedName>
</protein>
<sequence length="1401" mass="156957">MTSMCERGKIGASLHRVSRGHAIGGKPPYLKPFFGMFGYGGAIASMHLGRRALVSSKMRGSKVYTLHLNREALISNSGEKTWKTDGGIRDPLEDEIHISPHGSFTKVEIFELKFKKLDTLLLKSRLKDFYFPYIQCDDLPGTGTGKTIRPVEFQVNGDDLAEIQGGEIGITNFLSCNGPEFVLQLRFLVKQEHNASLSPGSKLEANARLKCVYFPIIKGKENIDRILEKLHEEGCEVSENFDTFSRVSIRRLGRLLPDARWGKLPFMEQRQKKGHRGQVLKRCGLRVKCFVDTDAGFNPTPSKTDLAQHHPFSSALRNFGNKSVGKESNSVSIEIQRGGKPLSLSHLEKEYDEWILQMHDQYDEEVVCGDDEPVLVLNPTNREKLGISSDVVRVHKVIRRKEATWKSGQKIKILKGATGCYSNNIYATLEYILLEGFQGDVGGEARLICRPLHVPEKNGCLLELNGGSARLDICDSLSFPISIIDSEKCQAMDIGEWNLQVGKLRQKALSTIGILNEQELEQLEFYGALPIDATVHAGHAIPKEIVAVIRPASFTSCSDSRRLEQKFIIKEDLEVAMELKFFADEGDNVGSHMYAERIKPSSRNGFHGLYIFSAGSKFPELFNKSGIYAFIFTAFHKDYNSMKCENRVKVLPSTVGKWELILDERSPPYHVRVGSCFPRLSIACFDLYGNRMPFLCTPDFVVKINAKGDMVVKANKMEVDVSINKMSLCISNILIESSKLDHIQPNYEATLKIQEKNKPFSVSIPCLVKPGLLHRVCATSLRLERPLLPGDIIDKLVLEMFDAFGNHVEKGFEVLLSLDGFRFRDRKGLKREADDNGCIDLSGSLEVVKNFGKKACISVEYDGKTFLKKEFQLEERSLKLASEIPCNCAAGSQLENIEFVIVNSEGGVDETVHHDTKAGRSHTLKINSASSVMDEMCHYYFRKGRCIVPHISIPLDQGTFSFQAAYSQHPNLKLDIKVRVLPRVRSHINSVPENDEDGSSGDFSGRILPPSKSPTCLSKNLQALIDSIMNDGKKLGDDASVVALRIRDHEKELETLSIKKEEIEKEILDIQASIGPESLCQLERLDKEKDEILKVVEGKEHTAASVFCQIEKTIKAQELQNLYMQDIVGLVFLLGAVSCNSLSRMFAEYLGEENMLAVVCKSYAVAGSLECYDEESGRIDREQHLHAIANEFGKSIKGRFSVICVENISPYDGELEDPGCQRKLALPPPTLPNGETPQGFLGFAVNMINIDVHHLYTRTSRGHGLRDTLFYLLFGELQVYKTRQDMRSALCCIKHGAISLDGGIMKGNGFLALGDGEPEVRFPVITTQVDQSTSEALRKVSERRLELEGISNQSRNLKKARDRAMKQYTRKRERFSKYLDEKLPLVGGCKLEFEEYISNTQ</sequence>
<evidence type="ECO:0000313" key="3">
    <source>
        <dbReference type="EMBL" id="KAK9094031.1"/>
    </source>
</evidence>
<dbReference type="EMBL" id="JBBNAG010000011">
    <property type="protein sequence ID" value="KAK9094031.1"/>
    <property type="molecule type" value="Genomic_DNA"/>
</dbReference>
<evidence type="ECO:0000256" key="1">
    <source>
        <dbReference type="SAM" id="Coils"/>
    </source>
</evidence>
<name>A0AAP0EIC5_9MAGN</name>
<dbReference type="PANTHER" id="PTHR33566:SF1">
    <property type="entry name" value="EN_SPM-LIKE TRANSPOSON-RELATED"/>
    <property type="match status" value="1"/>
</dbReference>
<evidence type="ECO:0000313" key="4">
    <source>
        <dbReference type="Proteomes" id="UP001419268"/>
    </source>
</evidence>
<accession>A0AAP0EIC5</accession>
<keyword evidence="1" id="KW-0175">Coiled coil</keyword>
<evidence type="ECO:0008006" key="5">
    <source>
        <dbReference type="Google" id="ProtNLM"/>
    </source>
</evidence>
<gene>
    <name evidence="3" type="ORF">Scep_025500</name>
</gene>
<organism evidence="3 4">
    <name type="scientific">Stephania cephalantha</name>
    <dbReference type="NCBI Taxonomy" id="152367"/>
    <lineage>
        <taxon>Eukaryota</taxon>
        <taxon>Viridiplantae</taxon>
        <taxon>Streptophyta</taxon>
        <taxon>Embryophyta</taxon>
        <taxon>Tracheophyta</taxon>
        <taxon>Spermatophyta</taxon>
        <taxon>Magnoliopsida</taxon>
        <taxon>Ranunculales</taxon>
        <taxon>Menispermaceae</taxon>
        <taxon>Menispermoideae</taxon>
        <taxon>Cissampelideae</taxon>
        <taxon>Stephania</taxon>
    </lineage>
</organism>
<dbReference type="PANTHER" id="PTHR33566">
    <property type="entry name" value="EN/SPM-LIKE TRANSPOSON-RELATED"/>
    <property type="match status" value="1"/>
</dbReference>
<evidence type="ECO:0000256" key="2">
    <source>
        <dbReference type="SAM" id="MobiDB-lite"/>
    </source>
</evidence>
<feature type="region of interest" description="Disordered" evidence="2">
    <location>
        <begin position="989"/>
        <end position="1011"/>
    </location>
</feature>